<gene>
    <name evidence="11" type="ORF">E5A73_16790</name>
</gene>
<dbReference type="InterPro" id="IPR038063">
    <property type="entry name" value="Transpep_catalytic_dom"/>
</dbReference>
<dbReference type="PROSITE" id="PS52029">
    <property type="entry name" value="LD_TPASE"/>
    <property type="match status" value="1"/>
</dbReference>
<dbReference type="GO" id="GO:0018104">
    <property type="term" value="P:peptidoglycan-protein cross-linking"/>
    <property type="evidence" value="ECO:0007669"/>
    <property type="project" value="TreeGrafter"/>
</dbReference>
<dbReference type="InterPro" id="IPR050979">
    <property type="entry name" value="LD-transpeptidase"/>
</dbReference>
<keyword evidence="6 7" id="KW-0961">Cell wall biogenesis/degradation</keyword>
<evidence type="ECO:0000256" key="2">
    <source>
        <dbReference type="ARBA" id="ARBA00005992"/>
    </source>
</evidence>
<dbReference type="InterPro" id="IPR005490">
    <property type="entry name" value="LD_TPept_cat_dom"/>
</dbReference>
<dbReference type="PANTHER" id="PTHR30582">
    <property type="entry name" value="L,D-TRANSPEPTIDASE"/>
    <property type="match status" value="1"/>
</dbReference>
<feature type="domain" description="L,D-TPase catalytic" evidence="10">
    <location>
        <begin position="60"/>
        <end position="169"/>
    </location>
</feature>
<dbReference type="Pfam" id="PF03734">
    <property type="entry name" value="YkuD"/>
    <property type="match status" value="1"/>
</dbReference>
<feature type="active site" description="Proton donor/acceptor" evidence="7">
    <location>
        <position position="132"/>
    </location>
</feature>
<evidence type="ECO:0000256" key="5">
    <source>
        <dbReference type="ARBA" id="ARBA00022984"/>
    </source>
</evidence>
<dbReference type="NCBIfam" id="NF004785">
    <property type="entry name" value="PRK06132.1-2"/>
    <property type="match status" value="1"/>
</dbReference>
<dbReference type="Proteomes" id="UP000306147">
    <property type="component" value="Unassembled WGS sequence"/>
</dbReference>
<feature type="signal peptide" evidence="9">
    <location>
        <begin position="1"/>
        <end position="21"/>
    </location>
</feature>
<dbReference type="EMBL" id="SRXT01000006">
    <property type="protein sequence ID" value="TGX52491.1"/>
    <property type="molecule type" value="Genomic_DNA"/>
</dbReference>
<feature type="active site" description="Nucleophile" evidence="7">
    <location>
        <position position="145"/>
    </location>
</feature>
<evidence type="ECO:0000256" key="4">
    <source>
        <dbReference type="ARBA" id="ARBA00022960"/>
    </source>
</evidence>
<dbReference type="SUPFAM" id="SSF141523">
    <property type="entry name" value="L,D-transpeptidase catalytic domain-like"/>
    <property type="match status" value="1"/>
</dbReference>
<keyword evidence="5 7" id="KW-0573">Peptidoglycan synthesis</keyword>
<comment type="pathway">
    <text evidence="1 7">Cell wall biogenesis; peptidoglycan biosynthesis.</text>
</comment>
<evidence type="ECO:0000256" key="3">
    <source>
        <dbReference type="ARBA" id="ARBA00022679"/>
    </source>
</evidence>
<proteinExistence type="inferred from homology"/>
<comment type="caution">
    <text evidence="11">The sequence shown here is derived from an EMBL/GenBank/DDBJ whole genome shotgun (WGS) entry which is preliminary data.</text>
</comment>
<evidence type="ECO:0000313" key="12">
    <source>
        <dbReference type="Proteomes" id="UP000306147"/>
    </source>
</evidence>
<evidence type="ECO:0000259" key="10">
    <source>
        <dbReference type="PROSITE" id="PS52029"/>
    </source>
</evidence>
<organism evidence="11 12">
    <name type="scientific">Sphingomonas gei</name>
    <dbReference type="NCBI Taxonomy" id="1395960"/>
    <lineage>
        <taxon>Bacteria</taxon>
        <taxon>Pseudomonadati</taxon>
        <taxon>Pseudomonadota</taxon>
        <taxon>Alphaproteobacteria</taxon>
        <taxon>Sphingomonadales</taxon>
        <taxon>Sphingomonadaceae</taxon>
        <taxon>Sphingomonas</taxon>
    </lineage>
</organism>
<dbReference type="AlphaFoldDB" id="A0A4S1X8Q3"/>
<evidence type="ECO:0000256" key="6">
    <source>
        <dbReference type="ARBA" id="ARBA00023316"/>
    </source>
</evidence>
<keyword evidence="3" id="KW-0808">Transferase</keyword>
<dbReference type="GO" id="GO:0008360">
    <property type="term" value="P:regulation of cell shape"/>
    <property type="evidence" value="ECO:0007669"/>
    <property type="project" value="UniProtKB-UniRule"/>
</dbReference>
<dbReference type="UniPathway" id="UPA00219"/>
<evidence type="ECO:0000256" key="9">
    <source>
        <dbReference type="SAM" id="SignalP"/>
    </source>
</evidence>
<feature type="chain" id="PRO_5020637015" evidence="9">
    <location>
        <begin position="22"/>
        <end position="250"/>
    </location>
</feature>
<comment type="similarity">
    <text evidence="2">Belongs to the YkuD family.</text>
</comment>
<feature type="region of interest" description="Disordered" evidence="8">
    <location>
        <begin position="224"/>
        <end position="250"/>
    </location>
</feature>
<dbReference type="GO" id="GO:0071972">
    <property type="term" value="F:peptidoglycan L,D-transpeptidase activity"/>
    <property type="evidence" value="ECO:0007669"/>
    <property type="project" value="TreeGrafter"/>
</dbReference>
<evidence type="ECO:0000313" key="11">
    <source>
        <dbReference type="EMBL" id="TGX52491.1"/>
    </source>
</evidence>
<dbReference type="CDD" id="cd16913">
    <property type="entry name" value="YkuD_like"/>
    <property type="match status" value="1"/>
</dbReference>
<evidence type="ECO:0000256" key="7">
    <source>
        <dbReference type="PROSITE-ProRule" id="PRU01373"/>
    </source>
</evidence>
<dbReference type="GO" id="GO:0005576">
    <property type="term" value="C:extracellular region"/>
    <property type="evidence" value="ECO:0007669"/>
    <property type="project" value="TreeGrafter"/>
</dbReference>
<dbReference type="GO" id="GO:0071555">
    <property type="term" value="P:cell wall organization"/>
    <property type="evidence" value="ECO:0007669"/>
    <property type="project" value="UniProtKB-UniRule"/>
</dbReference>
<reference evidence="11 12" key="1">
    <citation type="submission" date="2019-04" db="EMBL/GenBank/DDBJ databases">
        <title>Sphingomonas psychrotolerans sp. nov., isolated from soil in the Tianshan Mountains, Xinjiang, China.</title>
        <authorList>
            <person name="Luo Y."/>
            <person name="Sheng H."/>
        </authorList>
    </citation>
    <scope>NUCLEOTIDE SEQUENCE [LARGE SCALE GENOMIC DNA]</scope>
    <source>
        <strain evidence="11 12">ZFGT-11</strain>
    </source>
</reference>
<keyword evidence="4 7" id="KW-0133">Cell shape</keyword>
<protein>
    <submittedName>
        <fullName evidence="11">L,D-transpeptidase</fullName>
    </submittedName>
</protein>
<dbReference type="Gene3D" id="2.40.440.10">
    <property type="entry name" value="L,D-transpeptidase catalytic domain-like"/>
    <property type="match status" value="1"/>
</dbReference>
<evidence type="ECO:0000256" key="1">
    <source>
        <dbReference type="ARBA" id="ARBA00004752"/>
    </source>
</evidence>
<keyword evidence="12" id="KW-1185">Reference proteome</keyword>
<keyword evidence="9" id="KW-0732">Signal</keyword>
<dbReference type="OrthoDB" id="463216at2"/>
<dbReference type="PANTHER" id="PTHR30582:SF2">
    <property type="entry name" value="L,D-TRANSPEPTIDASE YCIB-RELATED"/>
    <property type="match status" value="1"/>
</dbReference>
<dbReference type="GO" id="GO:0016740">
    <property type="term" value="F:transferase activity"/>
    <property type="evidence" value="ECO:0007669"/>
    <property type="project" value="UniProtKB-KW"/>
</dbReference>
<sequence>MQSARALFVVAVLALVPVATASAGTLAADQPAIPQLGPGQSIWFEAPEMVKASSGASAPIRVVVAIRQQQALVYRGNRLAGVTTVSTGSPGYETPLGEFTILEKKVFHRSNLYSNAPMPYMQRLTWGGVALHAGILPGYPASHGCIRLPKAFARQLFELTAMGGTVLVVDDITDAPLYLPLEPVLMADIGSLRTSVTSYTPPAPRLAAETRDLVGGPYEVLTMGGDPPAGQRPASWVAGPGEALVTRGSR</sequence>
<evidence type="ECO:0000256" key="8">
    <source>
        <dbReference type="SAM" id="MobiDB-lite"/>
    </source>
</evidence>
<name>A0A4S1X8Q3_9SPHN</name>
<accession>A0A4S1X8Q3</accession>